<evidence type="ECO:0000256" key="1">
    <source>
        <dbReference type="ARBA" id="ARBA00022884"/>
    </source>
</evidence>
<proteinExistence type="predicted"/>
<dbReference type="PANTHER" id="PTHR21245">
    <property type="entry name" value="HETEROGENEOUS NUCLEAR RIBONUCLEOPROTEIN"/>
    <property type="match status" value="1"/>
</dbReference>
<feature type="domain" description="RRM" evidence="3">
    <location>
        <begin position="54"/>
        <end position="132"/>
    </location>
</feature>
<evidence type="ECO:0000313" key="6">
    <source>
        <dbReference type="Proteomes" id="UP000324091"/>
    </source>
</evidence>
<comment type="caution">
    <text evidence="5">The sequence shown here is derived from an EMBL/GenBank/DDBJ whole genome shotgun (WGS) entry which is preliminary data.</text>
</comment>
<evidence type="ECO:0000256" key="2">
    <source>
        <dbReference type="PROSITE-ProRule" id="PRU00176"/>
    </source>
</evidence>
<dbReference type="PROSITE" id="PS50137">
    <property type="entry name" value="DS_RBD"/>
    <property type="match status" value="1"/>
</dbReference>
<sequence length="362" mass="39976">MMDESQSQILNLDRVKAFHEWLERTNTKITQVNGQRKYGGPPDKWEGPVPGARCEIYITHIPRDTYEDVLIPLFTTVGPLWQFRLMMNFSGQNRGFAYAKYGSPAIAASAIQLLHGHMIEPGVSLCVRHSTEKRQLCIGGLPVSTKQADISQVMHTMCEGIERVSLKSEPGIAGMSAVVTFSSHYTASMAKKVVIEAFKNQYALRVSVSWFSSFKASPNRLLPPQNLVNVSCRSSVLLPRQTGTLFHSPSFCKAVGGPITPQPYECSTPSSRASLPSPMMLLNNLCQTAGFGPPHYKISCSRAGPDGYLHFSYQVFILGINMSLEGVIMILPGANISSTMEEAREAVAQQVLRKVFHRQVSH</sequence>
<accession>A0A5C6ML17</accession>
<dbReference type="SMART" id="SM00360">
    <property type="entry name" value="RRM"/>
    <property type="match status" value="1"/>
</dbReference>
<reference evidence="5 6" key="1">
    <citation type="submission" date="2019-04" db="EMBL/GenBank/DDBJ databases">
        <title>Chromosome genome assembly for Takifugu flavidus.</title>
        <authorList>
            <person name="Xiao S."/>
        </authorList>
    </citation>
    <scope>NUCLEOTIDE SEQUENCE [LARGE SCALE GENOMIC DNA]</scope>
    <source>
        <strain evidence="5">HTHZ2018</strain>
        <tissue evidence="5">Muscle</tissue>
    </source>
</reference>
<dbReference type="InterPro" id="IPR000504">
    <property type="entry name" value="RRM_dom"/>
</dbReference>
<organism evidence="5 6">
    <name type="scientific">Takifugu flavidus</name>
    <name type="common">sansaifugu</name>
    <dbReference type="NCBI Taxonomy" id="433684"/>
    <lineage>
        <taxon>Eukaryota</taxon>
        <taxon>Metazoa</taxon>
        <taxon>Chordata</taxon>
        <taxon>Craniata</taxon>
        <taxon>Vertebrata</taxon>
        <taxon>Euteleostomi</taxon>
        <taxon>Actinopterygii</taxon>
        <taxon>Neopterygii</taxon>
        <taxon>Teleostei</taxon>
        <taxon>Neoteleostei</taxon>
        <taxon>Acanthomorphata</taxon>
        <taxon>Eupercaria</taxon>
        <taxon>Tetraodontiformes</taxon>
        <taxon>Tetradontoidea</taxon>
        <taxon>Tetraodontidae</taxon>
        <taxon>Takifugu</taxon>
    </lineage>
</organism>
<dbReference type="InterPro" id="IPR012677">
    <property type="entry name" value="Nucleotide-bd_a/b_plait_sf"/>
</dbReference>
<feature type="domain" description="DRBM" evidence="4">
    <location>
        <begin position="277"/>
        <end position="357"/>
    </location>
</feature>
<dbReference type="InterPro" id="IPR014720">
    <property type="entry name" value="dsRBD_dom"/>
</dbReference>
<protein>
    <submittedName>
        <fullName evidence="5">Dead end protein 1</fullName>
    </submittedName>
</protein>
<evidence type="ECO:0000259" key="3">
    <source>
        <dbReference type="PROSITE" id="PS50102"/>
    </source>
</evidence>
<dbReference type="PROSITE" id="PS50102">
    <property type="entry name" value="RRM"/>
    <property type="match status" value="1"/>
</dbReference>
<dbReference type="SUPFAM" id="SSF54768">
    <property type="entry name" value="dsRNA-binding domain-like"/>
    <property type="match status" value="1"/>
</dbReference>
<keyword evidence="1 2" id="KW-0694">RNA-binding</keyword>
<evidence type="ECO:0000259" key="4">
    <source>
        <dbReference type="PROSITE" id="PS50137"/>
    </source>
</evidence>
<dbReference type="Gene3D" id="3.30.160.20">
    <property type="match status" value="1"/>
</dbReference>
<dbReference type="Proteomes" id="UP000324091">
    <property type="component" value="Chromosome 9"/>
</dbReference>
<dbReference type="Pfam" id="PF00076">
    <property type="entry name" value="RRM_1"/>
    <property type="match status" value="1"/>
</dbReference>
<dbReference type="SUPFAM" id="SSF54928">
    <property type="entry name" value="RNA-binding domain, RBD"/>
    <property type="match status" value="1"/>
</dbReference>
<keyword evidence="6" id="KW-1185">Reference proteome</keyword>
<dbReference type="EMBL" id="RHFK02000022">
    <property type="protein sequence ID" value="TWW55894.1"/>
    <property type="molecule type" value="Genomic_DNA"/>
</dbReference>
<dbReference type="GO" id="GO:0003723">
    <property type="term" value="F:RNA binding"/>
    <property type="evidence" value="ECO:0007669"/>
    <property type="project" value="UniProtKB-UniRule"/>
</dbReference>
<evidence type="ECO:0000313" key="5">
    <source>
        <dbReference type="EMBL" id="TWW55894.1"/>
    </source>
</evidence>
<dbReference type="InterPro" id="IPR035979">
    <property type="entry name" value="RBD_domain_sf"/>
</dbReference>
<dbReference type="Gene3D" id="3.30.70.330">
    <property type="match status" value="2"/>
</dbReference>
<dbReference type="AlphaFoldDB" id="A0A5C6ML17"/>
<dbReference type="Pfam" id="PF14709">
    <property type="entry name" value="DND1_DSRM"/>
    <property type="match status" value="1"/>
</dbReference>
<gene>
    <name evidence="5" type="ORF">D4764_09G0009440</name>
</gene>
<name>A0A5C6ML17_9TELE</name>